<evidence type="ECO:0000256" key="1">
    <source>
        <dbReference type="ARBA" id="ARBA00004429"/>
    </source>
</evidence>
<feature type="transmembrane region" description="Helical" evidence="10">
    <location>
        <begin position="48"/>
        <end position="65"/>
    </location>
</feature>
<keyword evidence="4" id="KW-0997">Cell inner membrane</keyword>
<evidence type="ECO:0000256" key="9">
    <source>
        <dbReference type="SAM" id="MobiDB-lite"/>
    </source>
</evidence>
<name>A0A0W1KJL9_9ACTO</name>
<keyword evidence="7 10" id="KW-0472">Membrane</keyword>
<comment type="similarity">
    <text evidence="8">Belongs to the TRAP transporter small permease family.</text>
</comment>
<dbReference type="Pfam" id="PF04290">
    <property type="entry name" value="DctQ"/>
    <property type="match status" value="1"/>
</dbReference>
<feature type="transmembrane region" description="Helical" evidence="10">
    <location>
        <begin position="86"/>
        <end position="107"/>
    </location>
</feature>
<dbReference type="PANTHER" id="PTHR35011:SF2">
    <property type="entry name" value="2,3-DIKETO-L-GULONATE TRAP TRANSPORTER SMALL PERMEASE PROTEIN YIAM"/>
    <property type="match status" value="1"/>
</dbReference>
<dbReference type="PATRIC" id="fig|59561.3.peg.729"/>
<dbReference type="GO" id="GO:0005886">
    <property type="term" value="C:plasma membrane"/>
    <property type="evidence" value="ECO:0007669"/>
    <property type="project" value="UniProtKB-SubCell"/>
</dbReference>
<dbReference type="GO" id="GO:0022857">
    <property type="term" value="F:transmembrane transporter activity"/>
    <property type="evidence" value="ECO:0007669"/>
    <property type="project" value="TreeGrafter"/>
</dbReference>
<keyword evidence="13" id="KW-1185">Reference proteome</keyword>
<keyword evidence="3" id="KW-1003">Cell membrane</keyword>
<dbReference type="AlphaFoldDB" id="A0A0W1KJL9"/>
<feature type="domain" description="Tripartite ATP-independent periplasmic transporters DctQ component" evidence="11">
    <location>
        <begin position="23"/>
        <end position="152"/>
    </location>
</feature>
<evidence type="ECO:0000256" key="2">
    <source>
        <dbReference type="ARBA" id="ARBA00022448"/>
    </source>
</evidence>
<feature type="region of interest" description="Disordered" evidence="9">
    <location>
        <begin position="189"/>
        <end position="211"/>
    </location>
</feature>
<dbReference type="PANTHER" id="PTHR35011">
    <property type="entry name" value="2,3-DIKETO-L-GULONATE TRAP TRANSPORTER SMALL PERMEASE PROTEIN YIAM"/>
    <property type="match status" value="1"/>
</dbReference>
<keyword evidence="2" id="KW-0813">Transport</keyword>
<evidence type="ECO:0000313" key="13">
    <source>
        <dbReference type="Proteomes" id="UP000054404"/>
    </source>
</evidence>
<comment type="caution">
    <text evidence="12">The sequence shown here is derived from an EMBL/GenBank/DDBJ whole genome shotgun (WGS) entry which is preliminary data.</text>
</comment>
<dbReference type="EMBL" id="LNIZ01000003">
    <property type="protein sequence ID" value="KTF04216.1"/>
    <property type="molecule type" value="Genomic_DNA"/>
</dbReference>
<evidence type="ECO:0000259" key="11">
    <source>
        <dbReference type="Pfam" id="PF04290"/>
    </source>
</evidence>
<dbReference type="GO" id="GO:0015740">
    <property type="term" value="P:C4-dicarboxylate transport"/>
    <property type="evidence" value="ECO:0007669"/>
    <property type="project" value="TreeGrafter"/>
</dbReference>
<dbReference type="RefSeq" id="WP_082661127.1">
    <property type="nucleotide sequence ID" value="NZ_CAUPHE010000004.1"/>
</dbReference>
<feature type="compositionally biased region" description="Basic and acidic residues" evidence="9">
    <location>
        <begin position="189"/>
        <end position="198"/>
    </location>
</feature>
<dbReference type="OrthoDB" id="2085311at2"/>
<evidence type="ECO:0000256" key="8">
    <source>
        <dbReference type="ARBA" id="ARBA00038436"/>
    </source>
</evidence>
<evidence type="ECO:0000256" key="7">
    <source>
        <dbReference type="ARBA" id="ARBA00023136"/>
    </source>
</evidence>
<accession>A0A0W1KJL9</accession>
<protein>
    <submittedName>
        <fullName evidence="12">2,3-diketo-L-gulonate TRAP transporter small permease protein YiaM</fullName>
    </submittedName>
</protein>
<dbReference type="InterPro" id="IPR007387">
    <property type="entry name" value="TRAP_DctQ"/>
</dbReference>
<dbReference type="Proteomes" id="UP000054404">
    <property type="component" value="Unassembled WGS sequence"/>
</dbReference>
<keyword evidence="5 10" id="KW-0812">Transmembrane</keyword>
<evidence type="ECO:0000256" key="10">
    <source>
        <dbReference type="SAM" id="Phobius"/>
    </source>
</evidence>
<proteinExistence type="inferred from homology"/>
<dbReference type="InterPro" id="IPR055348">
    <property type="entry name" value="DctQ"/>
</dbReference>
<dbReference type="STRING" id="59561.AQZ59_00736"/>
<comment type="subcellular location">
    <subcellularLocation>
        <location evidence="1">Cell inner membrane</location>
        <topology evidence="1">Multi-pass membrane protein</topology>
    </subcellularLocation>
</comment>
<gene>
    <name evidence="12" type="primary">yiaM</name>
    <name evidence="12" type="ORF">AQZ59_00736</name>
</gene>
<evidence type="ECO:0000256" key="4">
    <source>
        <dbReference type="ARBA" id="ARBA00022519"/>
    </source>
</evidence>
<evidence type="ECO:0000256" key="3">
    <source>
        <dbReference type="ARBA" id="ARBA00022475"/>
    </source>
</evidence>
<feature type="transmembrane region" description="Helical" evidence="10">
    <location>
        <begin position="12"/>
        <end position="36"/>
    </location>
</feature>
<keyword evidence="6 10" id="KW-1133">Transmembrane helix</keyword>
<feature type="transmembrane region" description="Helical" evidence="10">
    <location>
        <begin position="127"/>
        <end position="148"/>
    </location>
</feature>
<evidence type="ECO:0000256" key="6">
    <source>
        <dbReference type="ARBA" id="ARBA00022989"/>
    </source>
</evidence>
<evidence type="ECO:0000256" key="5">
    <source>
        <dbReference type="ARBA" id="ARBA00022692"/>
    </source>
</evidence>
<sequence length="211" mass="23566">MSKTLDRIFRALEYLMAIFLAIMVGFMLVNVIMRFIFNSGLAWSEEVARLSFIFLVYLGTIGAFRDNRHLGVNFLLERLPLRAAQAMYVVVQGIVIWVMYLLMMGSISLAQQSLNDRWVATQFPRWIVSGVGAVTGVAIIILAVANIVRMIRGTTIEELLQAQNDDSAEALYDDAEAGAQAALAEIEELERTGSEHHGSHTGHVHGKEERR</sequence>
<reference evidence="12 13" key="1">
    <citation type="submission" date="2015-11" db="EMBL/GenBank/DDBJ databases">
        <title>Draft Genome Sequence of the Type Strain Trueperella bernardiae LCDC 89-0504T, Isolated from Blood Culture.</title>
        <authorList>
            <person name="Bernier A.-M."/>
            <person name="Bernard K."/>
        </authorList>
    </citation>
    <scope>NUCLEOTIDE SEQUENCE [LARGE SCALE GENOMIC DNA]</scope>
    <source>
        <strain evidence="12 13">LCDC 89-0504</strain>
    </source>
</reference>
<evidence type="ECO:0000313" key="12">
    <source>
        <dbReference type="EMBL" id="KTF04216.1"/>
    </source>
</evidence>
<organism evidence="12 13">
    <name type="scientific">Trueperella bernardiae</name>
    <dbReference type="NCBI Taxonomy" id="59561"/>
    <lineage>
        <taxon>Bacteria</taxon>
        <taxon>Bacillati</taxon>
        <taxon>Actinomycetota</taxon>
        <taxon>Actinomycetes</taxon>
        <taxon>Actinomycetales</taxon>
        <taxon>Actinomycetaceae</taxon>
        <taxon>Trueperella</taxon>
    </lineage>
</organism>